<evidence type="ECO:0000256" key="1">
    <source>
        <dbReference type="SAM" id="MobiDB-lite"/>
    </source>
</evidence>
<sequence>MPTNASVNLAPKATQNPSKDKRNKQRSSVAHAGGPHEVDTDDAVENNKLSDAKGSKASSSVASSKSNRSHSPVSKEDVKCPRVVEDINYACMGKFFEDGVDSFENTEERFIGEPELLGCKPNVEMPHVVDGGNISNGNCNWLYQGQGKNIINDNILDDLKSLGYNKMDLAHLKSPNIDTDLDISGDQLKARPVGFESWEECVDKLNNNILDPLFMVDKSVNRV</sequence>
<dbReference type="EMBL" id="JBBPBN010000001">
    <property type="protein sequence ID" value="KAK9046852.1"/>
    <property type="molecule type" value="Genomic_DNA"/>
</dbReference>
<feature type="compositionally biased region" description="Polar residues" evidence="1">
    <location>
        <begin position="1"/>
        <end position="17"/>
    </location>
</feature>
<accession>A0ABR2UBL2</accession>
<feature type="compositionally biased region" description="Low complexity" evidence="1">
    <location>
        <begin position="55"/>
        <end position="71"/>
    </location>
</feature>
<proteinExistence type="predicted"/>
<evidence type="ECO:0000313" key="3">
    <source>
        <dbReference type="Proteomes" id="UP001396334"/>
    </source>
</evidence>
<feature type="region of interest" description="Disordered" evidence="1">
    <location>
        <begin position="1"/>
        <end position="78"/>
    </location>
</feature>
<evidence type="ECO:0000313" key="2">
    <source>
        <dbReference type="EMBL" id="KAK9046852.1"/>
    </source>
</evidence>
<reference evidence="2 3" key="1">
    <citation type="journal article" date="2024" name="G3 (Bethesda)">
        <title>Genome assembly of Hibiscus sabdariffa L. provides insights into metabolisms of medicinal natural products.</title>
        <authorList>
            <person name="Kim T."/>
        </authorList>
    </citation>
    <scope>NUCLEOTIDE SEQUENCE [LARGE SCALE GENOMIC DNA]</scope>
    <source>
        <strain evidence="2">TK-2024</strain>
        <tissue evidence="2">Old leaves</tissue>
    </source>
</reference>
<protein>
    <submittedName>
        <fullName evidence="2">Uncharacterized protein</fullName>
    </submittedName>
</protein>
<organism evidence="2 3">
    <name type="scientific">Hibiscus sabdariffa</name>
    <name type="common">roselle</name>
    <dbReference type="NCBI Taxonomy" id="183260"/>
    <lineage>
        <taxon>Eukaryota</taxon>
        <taxon>Viridiplantae</taxon>
        <taxon>Streptophyta</taxon>
        <taxon>Embryophyta</taxon>
        <taxon>Tracheophyta</taxon>
        <taxon>Spermatophyta</taxon>
        <taxon>Magnoliopsida</taxon>
        <taxon>eudicotyledons</taxon>
        <taxon>Gunneridae</taxon>
        <taxon>Pentapetalae</taxon>
        <taxon>rosids</taxon>
        <taxon>malvids</taxon>
        <taxon>Malvales</taxon>
        <taxon>Malvaceae</taxon>
        <taxon>Malvoideae</taxon>
        <taxon>Hibiscus</taxon>
    </lineage>
</organism>
<gene>
    <name evidence="2" type="ORF">V6N11_052725</name>
</gene>
<dbReference type="Proteomes" id="UP001396334">
    <property type="component" value="Unassembled WGS sequence"/>
</dbReference>
<comment type="caution">
    <text evidence="2">The sequence shown here is derived from an EMBL/GenBank/DDBJ whole genome shotgun (WGS) entry which is preliminary data.</text>
</comment>
<keyword evidence="3" id="KW-1185">Reference proteome</keyword>
<name>A0ABR2UBL2_9ROSI</name>